<dbReference type="InterPro" id="IPR002732">
    <property type="entry name" value="Hjc"/>
</dbReference>
<proteinExistence type="predicted"/>
<evidence type="ECO:0000256" key="1">
    <source>
        <dbReference type="ARBA" id="ARBA00029354"/>
    </source>
</evidence>
<gene>
    <name evidence="2" type="ORF">NFRAN_1849</name>
</gene>
<name>A0A484I8T9_9ARCH</name>
<dbReference type="EMBL" id="LR216287">
    <property type="protein sequence ID" value="VFJ14171.1"/>
    <property type="molecule type" value="Genomic_DNA"/>
</dbReference>
<dbReference type="InterPro" id="IPR011335">
    <property type="entry name" value="Restrct_endonuc-II-like"/>
</dbReference>
<comment type="catalytic activity">
    <reaction evidence="1">
        <text>Endonucleolytic cleavage at a junction such as a reciprocal single-stranded crossover between two homologous DNA duplexes (Holliday junction).</text>
        <dbReference type="EC" id="3.1.21.10"/>
    </reaction>
</comment>
<dbReference type="Gene3D" id="3.40.1350.10">
    <property type="match status" value="1"/>
</dbReference>
<keyword evidence="3" id="KW-1185">Reference proteome</keyword>
<evidence type="ECO:0000313" key="3">
    <source>
        <dbReference type="Proteomes" id="UP000294299"/>
    </source>
</evidence>
<dbReference type="KEGG" id="nfn:NFRAN_1849"/>
<dbReference type="SUPFAM" id="SSF52980">
    <property type="entry name" value="Restriction endonuclease-like"/>
    <property type="match status" value="1"/>
</dbReference>
<dbReference type="GO" id="GO:0003676">
    <property type="term" value="F:nucleic acid binding"/>
    <property type="evidence" value="ECO:0007669"/>
    <property type="project" value="InterPro"/>
</dbReference>
<sequence length="125" mass="14065">MSCSKFGREAEYLAGLYLSNNNWLVFFSKGSKGPADIVAKQDKTILLVQVKSSTKIPRIRGHEIQDLVQMAKKISNSYPLLSLVHPHLNCNTNNNTISFGNYLLNFFLLPEWISVNPVTHLTLDS</sequence>
<evidence type="ECO:0000313" key="2">
    <source>
        <dbReference type="EMBL" id="VFJ14171.1"/>
    </source>
</evidence>
<reference evidence="2 3" key="1">
    <citation type="submission" date="2019-02" db="EMBL/GenBank/DDBJ databases">
        <authorList>
            <person name="Lehtovirta-Morley E L."/>
        </authorList>
    </citation>
    <scope>NUCLEOTIDE SEQUENCE [LARGE SCALE GENOMIC DNA]</scope>
    <source>
        <strain evidence="2">NFRAN1</strain>
    </source>
</reference>
<dbReference type="InterPro" id="IPR011856">
    <property type="entry name" value="tRNA_endonuc-like_dom_sf"/>
</dbReference>
<protein>
    <submittedName>
        <fullName evidence="2">Archaeal holliday junction resolvase (Hjc)</fullName>
    </submittedName>
</protein>
<dbReference type="AlphaFoldDB" id="A0A484I8T9"/>
<dbReference type="RefSeq" id="WP_134484385.1">
    <property type="nucleotide sequence ID" value="NZ_LR216287.1"/>
</dbReference>
<dbReference type="GO" id="GO:0008821">
    <property type="term" value="F:crossover junction DNA endonuclease activity"/>
    <property type="evidence" value="ECO:0007669"/>
    <property type="project" value="UniProtKB-EC"/>
</dbReference>
<dbReference type="Proteomes" id="UP000294299">
    <property type="component" value="Chromosome NFRAN"/>
</dbReference>
<dbReference type="Pfam" id="PF01870">
    <property type="entry name" value="Hjc"/>
    <property type="match status" value="1"/>
</dbReference>
<dbReference type="GeneID" id="39421153"/>
<organism evidence="2 3">
    <name type="scientific">Candidatus Nitrosocosmicus franklandianus</name>
    <dbReference type="NCBI Taxonomy" id="1798806"/>
    <lineage>
        <taxon>Archaea</taxon>
        <taxon>Nitrososphaerota</taxon>
        <taxon>Nitrososphaeria</taxon>
        <taxon>Nitrososphaerales</taxon>
        <taxon>Nitrososphaeraceae</taxon>
        <taxon>Candidatus Nitrosocosmicus</taxon>
    </lineage>
</organism>
<accession>A0A484I8T9</accession>
<dbReference type="OrthoDB" id="7640at2157"/>